<proteinExistence type="inferred from homology"/>
<dbReference type="InterPro" id="IPR036412">
    <property type="entry name" value="HAD-like_sf"/>
</dbReference>
<dbReference type="SUPFAM" id="SSF56784">
    <property type="entry name" value="HAD-like"/>
    <property type="match status" value="1"/>
</dbReference>
<dbReference type="PRINTS" id="PR00119">
    <property type="entry name" value="CATATPASE"/>
</dbReference>
<feature type="transmembrane region" description="Helical" evidence="15">
    <location>
        <begin position="152"/>
        <end position="171"/>
    </location>
</feature>
<reference evidence="18" key="1">
    <citation type="submission" date="2022-10" db="EMBL/GenBank/DDBJ databases">
        <authorList>
            <person name="Chen Y."/>
            <person name="Dougan E. K."/>
            <person name="Chan C."/>
            <person name="Rhodes N."/>
            <person name="Thang M."/>
        </authorList>
    </citation>
    <scope>NUCLEOTIDE SEQUENCE</scope>
</reference>
<dbReference type="Gene3D" id="3.40.1110.10">
    <property type="entry name" value="Calcium-transporting ATPase, cytoplasmic domain N"/>
    <property type="match status" value="1"/>
</dbReference>
<feature type="transmembrane region" description="Helical" evidence="15">
    <location>
        <begin position="912"/>
        <end position="935"/>
    </location>
</feature>
<dbReference type="GO" id="GO:0005388">
    <property type="term" value="F:P-type calcium transporter activity"/>
    <property type="evidence" value="ECO:0007669"/>
    <property type="project" value="UniProtKB-EC"/>
</dbReference>
<dbReference type="SUPFAM" id="SSF81660">
    <property type="entry name" value="Metal cation-transporting ATPase, ATP-binding domain N"/>
    <property type="match status" value="1"/>
</dbReference>
<dbReference type="FunFam" id="3.40.1110.10:FF:000003">
    <property type="entry name" value="Calcium-transporting ATPase"/>
    <property type="match status" value="1"/>
</dbReference>
<dbReference type="InterPro" id="IPR023214">
    <property type="entry name" value="HAD_sf"/>
</dbReference>
<dbReference type="InterPro" id="IPR023298">
    <property type="entry name" value="ATPase_P-typ_TM_dom_sf"/>
</dbReference>
<dbReference type="PRINTS" id="PR00121">
    <property type="entry name" value="NAKATPASE"/>
</dbReference>
<keyword evidence="13 15" id="KW-0472">Membrane</keyword>
<dbReference type="InterPro" id="IPR018303">
    <property type="entry name" value="ATPase_P-typ_P_site"/>
</dbReference>
<dbReference type="InterPro" id="IPR001757">
    <property type="entry name" value="P_typ_ATPase"/>
</dbReference>
<gene>
    <name evidence="18" type="ORF">C1SCF055_LOCUS5346</name>
</gene>
<dbReference type="SMART" id="SM00831">
    <property type="entry name" value="Cation_ATPase_N"/>
    <property type="match status" value="1"/>
</dbReference>
<name>A0A9P1BPQ8_9DINO</name>
<dbReference type="SFLD" id="SFLDG00002">
    <property type="entry name" value="C1.7:_P-type_atpase_like"/>
    <property type="match status" value="1"/>
</dbReference>
<keyword evidence="8" id="KW-0067">ATP-binding</keyword>
<sequence length="1279" mass="139597">MGRLRTHRTHRTPPLVSLSLLLAARFLFPQLPSFVAPRAGQQPTATATAASGTAVLSKTLQLPGEAHAVPEQRILDFFNVTLDKGLSEHQVQQQLDEYGANQLLEPEKKSLWELVAEQFDDLLVKILLLPALVSFLLAYFNTDQKEEGLSAYIEPLVILMILVLNACVGVWQESNAEKALDSLKKLQSDTATVLRGGRWGQIDAVNVVPGDVCEVKAGDKVPADIRLVKLKTTTVRAEQSQLTGETQSVIKDPDVVDDPSMVIQGKNNMLFASTTISNGACVGCVVATGMSTEIGAIQGAVTEAAGEKDPTPLQKKLDEFGNTLARIIFAICVIVWLINYKHFFDPVHGSFLQGCIYYFKIAVALAVAAIPEGLPAVVTTCLALGTQQMAERNAIVRKLPSVETLGCTTVICSDKTGTLTLNEMCCTQMVLPQSPSEMKSFKVAGNGYSPVGHVNGLSIDWSSNKALRFFCKVATLCNDSRLTMESSESSNITRTGEPTEAALRVLVEKLGCPDEELAKKNLEKPRDRNSIMAFNDYWGADVKKQATLEFARDRKSMSVLCTDAEVQSENVLYIKGAPESILDRCSSIMLPDGTLAPLTEDSKKLILGKMLEMAGEALRTLALAVKFDLKESKLNGYDGPGHPSHGLLCDPSNFASVEQGMAFLGMVGIIDPPRPECMDAIAACKEAGISVFMTTGDNKATAEAISRQLGILSPDSDVAVKSITGKEFEEMSESQRTEILKRMMADRGQEGAVFSRMEPKHKQIVVKMLKDQDEIVAMTGDGVNDAPALKQADIGVAMGMGGTEVAKEASDMVLANDNFSSIVAAVEQGRSIFKNMKAVIRYLISSNIGEVASIFLTAALGIPESLAPVQLLWVNLVTDGLPATALGFNPPDEGVMSEPPRRKDEGLISGWALFRYLMIGLYVGLATVGVFIYWFTTDDFDGHTLVSLDQLMNWGQCSAWGGFSAEPIMGMDFSADACTYFTVGKVKAATLSITVLVMIQLLNAFNAVSEDGSLLSLIRPDSVSLEEATQDCARLTRYVNVGAHDGHSDDPLYDYARESNATGVAVERDPERCERHRAALPNVHVACSEVTPQNIVSLLRPVLDTGEELDVLKVDIDSYDCPVLEMILPEVKAKIVLVEANPSIPPPYQWAMLHSPELWTFFNSFHSPEEVPIRGCSLAYEVQLLRRYGYDLVAFGGHDAVFTHESVRSAFLPYDVPMDEFDCYNEAFIAANGIPISRTRRWFFQLSDTQVGLPEIWNFFVDWMKANSPDQLFSFALRV</sequence>
<dbReference type="Proteomes" id="UP001152797">
    <property type="component" value="Unassembled WGS sequence"/>
</dbReference>
<evidence type="ECO:0000256" key="5">
    <source>
        <dbReference type="ARBA" id="ARBA00022692"/>
    </source>
</evidence>
<dbReference type="PROSITE" id="PS00154">
    <property type="entry name" value="ATPASE_E1_E2"/>
    <property type="match status" value="1"/>
</dbReference>
<evidence type="ECO:0000256" key="10">
    <source>
        <dbReference type="ARBA" id="ARBA00022967"/>
    </source>
</evidence>
<dbReference type="FunFam" id="2.70.150.10:FF:000014">
    <property type="entry name" value="Calcium-transporting ATPase, putative"/>
    <property type="match status" value="1"/>
</dbReference>
<dbReference type="InterPro" id="IPR044492">
    <property type="entry name" value="P_typ_ATPase_HD_dom"/>
</dbReference>
<dbReference type="OrthoDB" id="3352408at2759"/>
<evidence type="ECO:0000256" key="9">
    <source>
        <dbReference type="ARBA" id="ARBA00022842"/>
    </source>
</evidence>
<dbReference type="Gene3D" id="1.20.1110.10">
    <property type="entry name" value="Calcium-transporting ATPase, transmembrane domain"/>
    <property type="match status" value="1"/>
</dbReference>
<evidence type="ECO:0000313" key="20">
    <source>
        <dbReference type="Proteomes" id="UP001152797"/>
    </source>
</evidence>
<evidence type="ECO:0000256" key="16">
    <source>
        <dbReference type="SAM" id="SignalP"/>
    </source>
</evidence>
<evidence type="ECO:0000313" key="18">
    <source>
        <dbReference type="EMBL" id="CAI3977189.1"/>
    </source>
</evidence>
<dbReference type="Pfam" id="PF08282">
    <property type="entry name" value="Hydrolase_3"/>
    <property type="match status" value="1"/>
</dbReference>
<dbReference type="NCBIfam" id="TIGR01494">
    <property type="entry name" value="ATPase_P-type"/>
    <property type="match status" value="2"/>
</dbReference>
<evidence type="ECO:0000256" key="12">
    <source>
        <dbReference type="ARBA" id="ARBA00023065"/>
    </source>
</evidence>
<feature type="transmembrane region" description="Helical" evidence="15">
    <location>
        <begin position="356"/>
        <end position="384"/>
    </location>
</feature>
<evidence type="ECO:0000256" key="13">
    <source>
        <dbReference type="ARBA" id="ARBA00023136"/>
    </source>
</evidence>
<keyword evidence="11 15" id="KW-1133">Transmembrane helix</keyword>
<dbReference type="FunFam" id="1.20.1110.10:FF:000027">
    <property type="entry name" value="Calcium-transporting ATPase, putative"/>
    <property type="match status" value="1"/>
</dbReference>
<dbReference type="PANTHER" id="PTHR42861">
    <property type="entry name" value="CALCIUM-TRANSPORTING ATPASE"/>
    <property type="match status" value="1"/>
</dbReference>
<feature type="domain" description="Cation-transporting P-type ATPase N-terminal" evidence="17">
    <location>
        <begin position="65"/>
        <end position="139"/>
    </location>
</feature>
<dbReference type="InterPro" id="IPR059000">
    <property type="entry name" value="ATPase_P-type_domA"/>
</dbReference>
<evidence type="ECO:0000259" key="17">
    <source>
        <dbReference type="SMART" id="SM00831"/>
    </source>
</evidence>
<dbReference type="GO" id="GO:0016020">
    <property type="term" value="C:membrane"/>
    <property type="evidence" value="ECO:0007669"/>
    <property type="project" value="UniProtKB-SubCell"/>
</dbReference>
<organism evidence="18">
    <name type="scientific">Cladocopium goreaui</name>
    <dbReference type="NCBI Taxonomy" id="2562237"/>
    <lineage>
        <taxon>Eukaryota</taxon>
        <taxon>Sar</taxon>
        <taxon>Alveolata</taxon>
        <taxon>Dinophyceae</taxon>
        <taxon>Suessiales</taxon>
        <taxon>Symbiodiniaceae</taxon>
        <taxon>Cladocopium</taxon>
    </lineage>
</organism>
<dbReference type="InterPro" id="IPR023299">
    <property type="entry name" value="ATPase_P-typ_cyto_dom_N"/>
</dbReference>
<comment type="similarity">
    <text evidence="14">Belongs to the cation transport ATPase (P-type) (TC 3.A.3) family.</text>
</comment>
<dbReference type="GO" id="GO:0005524">
    <property type="term" value="F:ATP binding"/>
    <property type="evidence" value="ECO:0007669"/>
    <property type="project" value="UniProtKB-KW"/>
</dbReference>
<dbReference type="AlphaFoldDB" id="A0A9P1BPQ8"/>
<feature type="transmembrane region" description="Helical" evidence="15">
    <location>
        <begin position="122"/>
        <end position="140"/>
    </location>
</feature>
<reference evidence="19 20" key="2">
    <citation type="submission" date="2024-05" db="EMBL/GenBank/DDBJ databases">
        <authorList>
            <person name="Chen Y."/>
            <person name="Shah S."/>
            <person name="Dougan E. K."/>
            <person name="Thang M."/>
            <person name="Chan C."/>
        </authorList>
    </citation>
    <scope>NUCLEOTIDE SEQUENCE [LARGE SCALE GENOMIC DNA]</scope>
</reference>
<dbReference type="EMBL" id="CAMXCT020000324">
    <property type="protein sequence ID" value="CAL1130564.1"/>
    <property type="molecule type" value="Genomic_DNA"/>
</dbReference>
<keyword evidence="7" id="KW-0106">Calcium</keyword>
<evidence type="ECO:0000256" key="4">
    <source>
        <dbReference type="ARBA" id="ARBA00022568"/>
    </source>
</evidence>
<dbReference type="EC" id="7.2.2.10" evidence="2"/>
<dbReference type="Gene3D" id="3.40.50.1000">
    <property type="entry name" value="HAD superfamily/HAD-like"/>
    <property type="match status" value="1"/>
</dbReference>
<dbReference type="GO" id="GO:0016887">
    <property type="term" value="F:ATP hydrolysis activity"/>
    <property type="evidence" value="ECO:0007669"/>
    <property type="project" value="InterPro"/>
</dbReference>
<dbReference type="Pfam" id="PF00689">
    <property type="entry name" value="Cation_ATPase_C"/>
    <property type="match status" value="1"/>
</dbReference>
<keyword evidence="16" id="KW-0732">Signal</keyword>
<dbReference type="EMBL" id="CAMXCT010000324">
    <property type="protein sequence ID" value="CAI3977189.1"/>
    <property type="molecule type" value="Genomic_DNA"/>
</dbReference>
<evidence type="ECO:0000256" key="6">
    <source>
        <dbReference type="ARBA" id="ARBA00022741"/>
    </source>
</evidence>
<dbReference type="Pfam" id="PF13246">
    <property type="entry name" value="Cation_ATPase"/>
    <property type="match status" value="1"/>
</dbReference>
<keyword evidence="3" id="KW-0813">Transport</keyword>
<feature type="transmembrane region" description="Helical" evidence="15">
    <location>
        <begin position="324"/>
        <end position="344"/>
    </location>
</feature>
<protein>
    <recommendedName>
        <fullName evidence="2">P-type Ca(2+) transporter</fullName>
        <ecNumber evidence="2">7.2.2.10</ecNumber>
    </recommendedName>
</protein>
<dbReference type="Pfam" id="PF00690">
    <property type="entry name" value="Cation_ATPase_N"/>
    <property type="match status" value="1"/>
</dbReference>
<evidence type="ECO:0000256" key="2">
    <source>
        <dbReference type="ARBA" id="ARBA00012790"/>
    </source>
</evidence>
<dbReference type="SFLD" id="SFLDS00003">
    <property type="entry name" value="Haloacid_Dehalogenase"/>
    <property type="match status" value="1"/>
</dbReference>
<dbReference type="SUPFAM" id="SSF81665">
    <property type="entry name" value="Calcium ATPase, transmembrane domain M"/>
    <property type="match status" value="1"/>
</dbReference>
<keyword evidence="4" id="KW-0109">Calcium transport</keyword>
<evidence type="ECO:0000256" key="7">
    <source>
        <dbReference type="ARBA" id="ARBA00022837"/>
    </source>
</evidence>
<keyword evidence="5 15" id="KW-0812">Transmembrane</keyword>
<feature type="chain" id="PRO_5043269664" description="P-type Ca(2+) transporter" evidence="16">
    <location>
        <begin position="30"/>
        <end position="1279"/>
    </location>
</feature>
<keyword evidence="6" id="KW-0547">Nucleotide-binding</keyword>
<dbReference type="FunFam" id="1.20.1110.10:FF:000037">
    <property type="entry name" value="Calcium-transporting ATPase, putative"/>
    <property type="match status" value="1"/>
</dbReference>
<accession>A0A9P1BPQ8</accession>
<keyword evidence="10" id="KW-1278">Translocase</keyword>
<dbReference type="Pfam" id="PF00122">
    <property type="entry name" value="E1-E2_ATPase"/>
    <property type="match status" value="1"/>
</dbReference>
<evidence type="ECO:0000256" key="11">
    <source>
        <dbReference type="ARBA" id="ARBA00022989"/>
    </source>
</evidence>
<evidence type="ECO:0000256" key="14">
    <source>
        <dbReference type="ARBA" id="ARBA00038148"/>
    </source>
</evidence>
<dbReference type="InterPro" id="IPR006068">
    <property type="entry name" value="ATPase_P-typ_cation-transptr_C"/>
</dbReference>
<comment type="caution">
    <text evidence="18">The sequence shown here is derived from an EMBL/GenBank/DDBJ whole genome shotgun (WGS) entry which is preliminary data.</text>
</comment>
<evidence type="ECO:0000256" key="8">
    <source>
        <dbReference type="ARBA" id="ARBA00022840"/>
    </source>
</evidence>
<keyword evidence="12" id="KW-0406">Ion transport</keyword>
<dbReference type="EMBL" id="CAMXCT030000324">
    <property type="protein sequence ID" value="CAL4764501.1"/>
    <property type="molecule type" value="Genomic_DNA"/>
</dbReference>
<evidence type="ECO:0000256" key="1">
    <source>
        <dbReference type="ARBA" id="ARBA00004141"/>
    </source>
</evidence>
<feature type="signal peptide" evidence="16">
    <location>
        <begin position="1"/>
        <end position="29"/>
    </location>
</feature>
<dbReference type="InterPro" id="IPR004014">
    <property type="entry name" value="ATPase_P-typ_cation-transptr_N"/>
</dbReference>
<dbReference type="InterPro" id="IPR008250">
    <property type="entry name" value="ATPase_P-typ_transduc_dom_A_sf"/>
</dbReference>
<keyword evidence="20" id="KW-1185">Reference proteome</keyword>
<evidence type="ECO:0000256" key="15">
    <source>
        <dbReference type="SAM" id="Phobius"/>
    </source>
</evidence>
<dbReference type="Gene3D" id="2.70.150.10">
    <property type="entry name" value="Calcium-transporting ATPase, cytoplasmic transduction domain A"/>
    <property type="match status" value="1"/>
</dbReference>
<evidence type="ECO:0000256" key="3">
    <source>
        <dbReference type="ARBA" id="ARBA00022448"/>
    </source>
</evidence>
<comment type="subcellular location">
    <subcellularLocation>
        <location evidence="1">Membrane</location>
        <topology evidence="1">Multi-pass membrane protein</topology>
    </subcellularLocation>
</comment>
<dbReference type="SFLD" id="SFLDF00027">
    <property type="entry name" value="p-type_atpase"/>
    <property type="match status" value="1"/>
</dbReference>
<evidence type="ECO:0000313" key="19">
    <source>
        <dbReference type="EMBL" id="CAL4764501.1"/>
    </source>
</evidence>
<dbReference type="FunFam" id="3.40.50.1000:FF:000083">
    <property type="entry name" value="Sodium/potassium-transporting ATPase subunit alpha"/>
    <property type="match status" value="1"/>
</dbReference>
<dbReference type="SUPFAM" id="SSF81653">
    <property type="entry name" value="Calcium ATPase, transduction domain A"/>
    <property type="match status" value="1"/>
</dbReference>
<keyword evidence="9" id="KW-0460">Magnesium</keyword>